<reference evidence="7 8" key="1">
    <citation type="submission" date="2019-01" db="EMBL/GenBank/DDBJ databases">
        <title>Genome sequences of Streptomyces and Rhizobium isolates collected from root and soil.</title>
        <authorList>
            <person name="Chhettri S."/>
            <person name="Sevigny J.L."/>
            <person name="Sen A."/>
            <person name="Ennis N."/>
            <person name="Tisa L."/>
        </authorList>
    </citation>
    <scope>NUCLEOTIDE SEQUENCE [LARGE SCALE GENOMIC DNA]</scope>
    <source>
        <strain evidence="7 8">San01</strain>
    </source>
</reference>
<evidence type="ECO:0000256" key="1">
    <source>
        <dbReference type="ARBA" id="ARBA00023015"/>
    </source>
</evidence>
<keyword evidence="1" id="KW-0805">Transcription regulation</keyword>
<dbReference type="InterPro" id="IPR009057">
    <property type="entry name" value="Homeodomain-like_sf"/>
</dbReference>
<feature type="DNA-binding region" description="H-T-H motif" evidence="4">
    <location>
        <begin position="46"/>
        <end position="65"/>
    </location>
</feature>
<dbReference type="GO" id="GO:0045892">
    <property type="term" value="P:negative regulation of DNA-templated transcription"/>
    <property type="evidence" value="ECO:0007669"/>
    <property type="project" value="UniProtKB-ARBA"/>
</dbReference>
<feature type="domain" description="HTH tetR-type" evidence="6">
    <location>
        <begin position="23"/>
        <end position="83"/>
    </location>
</feature>
<dbReference type="RefSeq" id="WP_127826605.1">
    <property type="nucleotide sequence ID" value="NZ_RZYA01000001.1"/>
</dbReference>
<evidence type="ECO:0000256" key="2">
    <source>
        <dbReference type="ARBA" id="ARBA00023125"/>
    </source>
</evidence>
<evidence type="ECO:0000259" key="6">
    <source>
        <dbReference type="PROSITE" id="PS50977"/>
    </source>
</evidence>
<dbReference type="InterPro" id="IPR036271">
    <property type="entry name" value="Tet_transcr_reg_TetR-rel_C_sf"/>
</dbReference>
<evidence type="ECO:0000256" key="3">
    <source>
        <dbReference type="ARBA" id="ARBA00023163"/>
    </source>
</evidence>
<dbReference type="PANTHER" id="PTHR30055:SF237">
    <property type="entry name" value="TRANSCRIPTIONAL REPRESSOR MCE3R"/>
    <property type="match status" value="1"/>
</dbReference>
<gene>
    <name evidence="7" type="ORF">EOT10_04070</name>
</gene>
<dbReference type="Proteomes" id="UP000283128">
    <property type="component" value="Unassembled WGS sequence"/>
</dbReference>
<dbReference type="InterPro" id="IPR023772">
    <property type="entry name" value="DNA-bd_HTH_TetR-type_CS"/>
</dbReference>
<evidence type="ECO:0000313" key="7">
    <source>
        <dbReference type="EMBL" id="RVU29019.1"/>
    </source>
</evidence>
<feature type="compositionally biased region" description="Polar residues" evidence="5">
    <location>
        <begin position="1"/>
        <end position="13"/>
    </location>
</feature>
<dbReference type="Gene3D" id="1.10.357.10">
    <property type="entry name" value="Tetracycline Repressor, domain 2"/>
    <property type="match status" value="1"/>
</dbReference>
<dbReference type="InterPro" id="IPR041490">
    <property type="entry name" value="KstR2_TetR_C"/>
</dbReference>
<dbReference type="PANTHER" id="PTHR30055">
    <property type="entry name" value="HTH-TYPE TRANSCRIPTIONAL REGULATOR RUTR"/>
    <property type="match status" value="1"/>
</dbReference>
<dbReference type="AlphaFoldDB" id="A0A437Q3C0"/>
<organism evidence="7 8">
    <name type="scientific">Streptomyces antnestii</name>
    <dbReference type="NCBI Taxonomy" id="2494256"/>
    <lineage>
        <taxon>Bacteria</taxon>
        <taxon>Bacillati</taxon>
        <taxon>Actinomycetota</taxon>
        <taxon>Actinomycetes</taxon>
        <taxon>Kitasatosporales</taxon>
        <taxon>Streptomycetaceae</taxon>
        <taxon>Streptomyces</taxon>
    </lineage>
</organism>
<dbReference type="GO" id="GO:0003700">
    <property type="term" value="F:DNA-binding transcription factor activity"/>
    <property type="evidence" value="ECO:0007669"/>
    <property type="project" value="TreeGrafter"/>
</dbReference>
<evidence type="ECO:0000256" key="4">
    <source>
        <dbReference type="PROSITE-ProRule" id="PRU00335"/>
    </source>
</evidence>
<dbReference type="InterPro" id="IPR001647">
    <property type="entry name" value="HTH_TetR"/>
</dbReference>
<keyword evidence="2 4" id="KW-0238">DNA-binding</keyword>
<protein>
    <submittedName>
        <fullName evidence="7">TetR/AcrR family transcriptional regulator</fullName>
    </submittedName>
</protein>
<dbReference type="Pfam" id="PF00440">
    <property type="entry name" value="TetR_N"/>
    <property type="match status" value="1"/>
</dbReference>
<keyword evidence="8" id="KW-1185">Reference proteome</keyword>
<sequence>MTAQPASTGQQSSHHVDDADANNDTRARILSTARDLFLSRGYAGTSTSAIGKAIGISAPALYWHFPSKEAVLFTLIEERLTAFARIVDSQHAAPVQRLADLVRKYVLTQLSASTDAAGYASLVGMAEAAHLLTPEHQDTLRTMQRVTYERFSTTLRDGDTAGDFTLADTSATAFAIIAMCEHVNEWVRPGGRLDPEAVAEEYVVLAWRMAGARTDIAEV</sequence>
<evidence type="ECO:0000313" key="8">
    <source>
        <dbReference type="Proteomes" id="UP000283128"/>
    </source>
</evidence>
<keyword evidence="3" id="KW-0804">Transcription</keyword>
<dbReference type="OrthoDB" id="7505659at2"/>
<dbReference type="SUPFAM" id="SSF46689">
    <property type="entry name" value="Homeodomain-like"/>
    <property type="match status" value="1"/>
</dbReference>
<dbReference type="PROSITE" id="PS01081">
    <property type="entry name" value="HTH_TETR_1"/>
    <property type="match status" value="1"/>
</dbReference>
<comment type="caution">
    <text evidence="7">The sequence shown here is derived from an EMBL/GenBank/DDBJ whole genome shotgun (WGS) entry which is preliminary data.</text>
</comment>
<dbReference type="EMBL" id="RZYA01000001">
    <property type="protein sequence ID" value="RVU29019.1"/>
    <property type="molecule type" value="Genomic_DNA"/>
</dbReference>
<evidence type="ECO:0000256" key="5">
    <source>
        <dbReference type="SAM" id="MobiDB-lite"/>
    </source>
</evidence>
<dbReference type="GO" id="GO:0000976">
    <property type="term" value="F:transcription cis-regulatory region binding"/>
    <property type="evidence" value="ECO:0007669"/>
    <property type="project" value="TreeGrafter"/>
</dbReference>
<dbReference type="FunFam" id="1.10.10.60:FF:000141">
    <property type="entry name" value="TetR family transcriptional regulator"/>
    <property type="match status" value="1"/>
</dbReference>
<feature type="region of interest" description="Disordered" evidence="5">
    <location>
        <begin position="1"/>
        <end position="22"/>
    </location>
</feature>
<dbReference type="InterPro" id="IPR050109">
    <property type="entry name" value="HTH-type_TetR-like_transc_reg"/>
</dbReference>
<dbReference type="PROSITE" id="PS50977">
    <property type="entry name" value="HTH_TETR_2"/>
    <property type="match status" value="1"/>
</dbReference>
<accession>A0A437Q3C0</accession>
<dbReference type="Pfam" id="PF17932">
    <property type="entry name" value="TetR_C_24"/>
    <property type="match status" value="1"/>
</dbReference>
<dbReference type="PRINTS" id="PR00455">
    <property type="entry name" value="HTHTETR"/>
</dbReference>
<dbReference type="SUPFAM" id="SSF48498">
    <property type="entry name" value="Tetracyclin repressor-like, C-terminal domain"/>
    <property type="match status" value="1"/>
</dbReference>
<name>A0A437Q3C0_9ACTN</name>
<proteinExistence type="predicted"/>